<dbReference type="OrthoDB" id="657187at2759"/>
<evidence type="ECO:0000256" key="1">
    <source>
        <dbReference type="SAM" id="MobiDB-lite"/>
    </source>
</evidence>
<reference evidence="2 3" key="1">
    <citation type="journal article" date="2020" name="bioRxiv">
        <title>Sequence and annotation of 42 cannabis genomes reveals extensive copy number variation in cannabinoid synthesis and pathogen resistance genes.</title>
        <authorList>
            <person name="Mckernan K.J."/>
            <person name="Helbert Y."/>
            <person name="Kane L.T."/>
            <person name="Ebling H."/>
            <person name="Zhang L."/>
            <person name="Liu B."/>
            <person name="Eaton Z."/>
            <person name="Mclaughlin S."/>
            <person name="Kingan S."/>
            <person name="Baybayan P."/>
            <person name="Concepcion G."/>
            <person name="Jordan M."/>
            <person name="Riva A."/>
            <person name="Barbazuk W."/>
            <person name="Harkins T."/>
        </authorList>
    </citation>
    <scope>NUCLEOTIDE SEQUENCE [LARGE SCALE GENOMIC DNA]</scope>
    <source>
        <strain evidence="3">cv. Jamaican Lion 4</strain>
        <tissue evidence="2">Leaf</tissue>
    </source>
</reference>
<accession>A0A803PCN7</accession>
<proteinExistence type="predicted"/>
<dbReference type="AlphaFoldDB" id="A0A7J6IB89"/>
<dbReference type="Proteomes" id="UP000583929">
    <property type="component" value="Unassembled WGS sequence"/>
</dbReference>
<feature type="compositionally biased region" description="Low complexity" evidence="1">
    <location>
        <begin position="114"/>
        <end position="132"/>
    </location>
</feature>
<sequence length="149" mass="16987">MMGEEQGKSFKCGRLSRCFSSRGVHHHHEVLGNNNDYRASSFRTRTWLKSTANDLPEIRERCRNLIQRWKIRRHNNQPFQSSDFSYDLSSYSLNFEDDNSRFDDDEFRLKDFSSRLPASPSTPTLPPASSAAKCGSDSGGFGRGLIVGF</sequence>
<accession>A0A7J6IB89</accession>
<dbReference type="EMBL" id="JAATIQ010000001">
    <property type="protein sequence ID" value="KAF4404556.1"/>
    <property type="molecule type" value="Genomic_DNA"/>
</dbReference>
<organism evidence="2 3">
    <name type="scientific">Cannabis sativa</name>
    <name type="common">Hemp</name>
    <name type="synonym">Marijuana</name>
    <dbReference type="NCBI Taxonomy" id="3483"/>
    <lineage>
        <taxon>Eukaryota</taxon>
        <taxon>Viridiplantae</taxon>
        <taxon>Streptophyta</taxon>
        <taxon>Embryophyta</taxon>
        <taxon>Tracheophyta</taxon>
        <taxon>Spermatophyta</taxon>
        <taxon>Magnoliopsida</taxon>
        <taxon>eudicotyledons</taxon>
        <taxon>Gunneridae</taxon>
        <taxon>Pentapetalae</taxon>
        <taxon>rosids</taxon>
        <taxon>fabids</taxon>
        <taxon>Rosales</taxon>
        <taxon>Cannabaceae</taxon>
        <taxon>Cannabis</taxon>
    </lineage>
</organism>
<evidence type="ECO:0000313" key="3">
    <source>
        <dbReference type="Proteomes" id="UP000583929"/>
    </source>
</evidence>
<comment type="caution">
    <text evidence="2">The sequence shown here is derived from an EMBL/GenBank/DDBJ whole genome shotgun (WGS) entry which is preliminary data.</text>
</comment>
<feature type="region of interest" description="Disordered" evidence="1">
    <location>
        <begin position="113"/>
        <end position="136"/>
    </location>
</feature>
<name>A0A7J6IB89_CANSA</name>
<dbReference type="PANTHER" id="PTHR33168">
    <property type="entry name" value="STRESS INDUCED PROTEIN-RELATED"/>
    <property type="match status" value="1"/>
</dbReference>
<gene>
    <name evidence="2" type="ORF">G4B88_005942</name>
</gene>
<keyword evidence="3" id="KW-1185">Reference proteome</keyword>
<protein>
    <submittedName>
        <fullName evidence="2">Uncharacterized protein</fullName>
    </submittedName>
</protein>
<evidence type="ECO:0000313" key="2">
    <source>
        <dbReference type="EMBL" id="KAF4404556.1"/>
    </source>
</evidence>